<accession>X0T1T4</accession>
<feature type="domain" description="SAF" evidence="2">
    <location>
        <begin position="1"/>
        <end position="66"/>
    </location>
</feature>
<dbReference type="Gene3D" id="2.30.130.110">
    <property type="match status" value="1"/>
</dbReference>
<dbReference type="EMBL" id="BARS01012505">
    <property type="protein sequence ID" value="GAF87433.1"/>
    <property type="molecule type" value="Genomic_DNA"/>
</dbReference>
<feature type="non-terminal residue" evidence="3">
    <location>
        <position position="1"/>
    </location>
</feature>
<evidence type="ECO:0000256" key="1">
    <source>
        <dbReference type="ARBA" id="ARBA00023239"/>
    </source>
</evidence>
<dbReference type="InterPro" id="IPR052172">
    <property type="entry name" value="UxaA_altronate/galactarate_dh"/>
</dbReference>
<dbReference type="GO" id="GO:0016829">
    <property type="term" value="F:lyase activity"/>
    <property type="evidence" value="ECO:0007669"/>
    <property type="project" value="UniProtKB-KW"/>
</dbReference>
<proteinExistence type="predicted"/>
<keyword evidence="1" id="KW-0456">Lyase</keyword>
<evidence type="ECO:0000313" key="3">
    <source>
        <dbReference type="EMBL" id="GAF87433.1"/>
    </source>
</evidence>
<dbReference type="Pfam" id="PF08666">
    <property type="entry name" value="SAF"/>
    <property type="match status" value="1"/>
</dbReference>
<gene>
    <name evidence="3" type="ORF">S01H1_22238</name>
</gene>
<dbReference type="GO" id="GO:0019698">
    <property type="term" value="P:D-galacturonate catabolic process"/>
    <property type="evidence" value="ECO:0007669"/>
    <property type="project" value="TreeGrafter"/>
</dbReference>
<dbReference type="AlphaFoldDB" id="X0T1T4"/>
<protein>
    <recommendedName>
        <fullName evidence="2">SAF domain-containing protein</fullName>
    </recommendedName>
</protein>
<dbReference type="SMART" id="SM00858">
    <property type="entry name" value="SAF"/>
    <property type="match status" value="1"/>
</dbReference>
<name>X0T1T4_9ZZZZ</name>
<dbReference type="CDD" id="cd11613">
    <property type="entry name" value="SAF_AH_GD"/>
    <property type="match status" value="1"/>
</dbReference>
<organism evidence="3">
    <name type="scientific">marine sediment metagenome</name>
    <dbReference type="NCBI Taxonomy" id="412755"/>
    <lineage>
        <taxon>unclassified sequences</taxon>
        <taxon>metagenomes</taxon>
        <taxon>ecological metagenomes</taxon>
    </lineage>
</organism>
<comment type="caution">
    <text evidence="3">The sequence shown here is derived from an EMBL/GenBank/DDBJ whole genome shotgun (WGS) entry which is preliminary data.</text>
</comment>
<dbReference type="PANTHER" id="PTHR30536">
    <property type="entry name" value="ALTRONATE/GALACTARATE DEHYDRATASE"/>
    <property type="match status" value="1"/>
</dbReference>
<dbReference type="InterPro" id="IPR044144">
    <property type="entry name" value="SAF_UxaA/GarD"/>
</dbReference>
<sequence>ADGQRITIKNAGNDVDISLLQEIPFGHKLALLDIASGDKIIKYGEVIGQATTPIKKGEHVHVHNVEGLRGRGDRR</sequence>
<dbReference type="InterPro" id="IPR013974">
    <property type="entry name" value="SAF"/>
</dbReference>
<reference evidence="3" key="1">
    <citation type="journal article" date="2014" name="Front. Microbiol.">
        <title>High frequency of phylogenetically diverse reductive dehalogenase-homologous genes in deep subseafloor sedimentary metagenomes.</title>
        <authorList>
            <person name="Kawai M."/>
            <person name="Futagami T."/>
            <person name="Toyoda A."/>
            <person name="Takaki Y."/>
            <person name="Nishi S."/>
            <person name="Hori S."/>
            <person name="Arai W."/>
            <person name="Tsubouchi T."/>
            <person name="Morono Y."/>
            <person name="Uchiyama I."/>
            <person name="Ito T."/>
            <person name="Fujiyama A."/>
            <person name="Inagaki F."/>
            <person name="Takami H."/>
        </authorList>
    </citation>
    <scope>NUCLEOTIDE SEQUENCE</scope>
    <source>
        <strain evidence="3">Expedition CK06-06</strain>
    </source>
</reference>
<dbReference type="PANTHER" id="PTHR30536:SF5">
    <property type="entry name" value="ALTRONATE DEHYDRATASE"/>
    <property type="match status" value="1"/>
</dbReference>
<evidence type="ECO:0000259" key="2">
    <source>
        <dbReference type="SMART" id="SM00858"/>
    </source>
</evidence>